<reference evidence="1" key="2">
    <citation type="submission" date="2021-02" db="EMBL/GenBank/DDBJ databases">
        <authorList>
            <person name="Kimball J.A."/>
            <person name="Haas M.W."/>
            <person name="Macchietto M."/>
            <person name="Kono T."/>
            <person name="Duquette J."/>
            <person name="Shao M."/>
        </authorList>
    </citation>
    <scope>NUCLEOTIDE SEQUENCE</scope>
    <source>
        <tissue evidence="1">Fresh leaf tissue</tissue>
    </source>
</reference>
<name>A0A8J5VWW4_ZIZPA</name>
<accession>A0A8J5VWW4</accession>
<gene>
    <name evidence="1" type="ORF">GUJ93_ZPchr0002g24592</name>
</gene>
<evidence type="ECO:0000313" key="2">
    <source>
        <dbReference type="Proteomes" id="UP000729402"/>
    </source>
</evidence>
<organism evidence="1 2">
    <name type="scientific">Zizania palustris</name>
    <name type="common">Northern wild rice</name>
    <dbReference type="NCBI Taxonomy" id="103762"/>
    <lineage>
        <taxon>Eukaryota</taxon>
        <taxon>Viridiplantae</taxon>
        <taxon>Streptophyta</taxon>
        <taxon>Embryophyta</taxon>
        <taxon>Tracheophyta</taxon>
        <taxon>Spermatophyta</taxon>
        <taxon>Magnoliopsida</taxon>
        <taxon>Liliopsida</taxon>
        <taxon>Poales</taxon>
        <taxon>Poaceae</taxon>
        <taxon>BOP clade</taxon>
        <taxon>Oryzoideae</taxon>
        <taxon>Oryzeae</taxon>
        <taxon>Zizaniinae</taxon>
        <taxon>Zizania</taxon>
    </lineage>
</organism>
<sequence length="232" mass="26145">MAPRRSPGDSGRAPRVCTLDLEQLVFNGSHGSPTDVEEAPTLAAERALKKQQLEEDFDLISTLGFPKPRKGYMGRELFELMSIELAGGVNGGPPNEGPSVRGLTKGIEVLQEIREEMELQKSIMGKRKKEVVRQGNLPHEVAKGAVANLGEGKEPWERSEWEEVEFQQDDTMDRKSGSFVQKFSKRNIEERGMEVAMRTMHEQWSEEELGRAEKEVAGKELIQWAEERHQSS</sequence>
<evidence type="ECO:0000313" key="1">
    <source>
        <dbReference type="EMBL" id="KAG8060889.1"/>
    </source>
</evidence>
<dbReference type="AlphaFoldDB" id="A0A8J5VWW4"/>
<keyword evidence="2" id="KW-1185">Reference proteome</keyword>
<proteinExistence type="predicted"/>
<dbReference type="Proteomes" id="UP000729402">
    <property type="component" value="Unassembled WGS sequence"/>
</dbReference>
<reference evidence="1" key="1">
    <citation type="journal article" date="2021" name="bioRxiv">
        <title>Whole Genome Assembly and Annotation of Northern Wild Rice, Zizania palustris L., Supports a Whole Genome Duplication in the Zizania Genus.</title>
        <authorList>
            <person name="Haas M."/>
            <person name="Kono T."/>
            <person name="Macchietto M."/>
            <person name="Millas R."/>
            <person name="McGilp L."/>
            <person name="Shao M."/>
            <person name="Duquette J."/>
            <person name="Hirsch C.N."/>
            <person name="Kimball J."/>
        </authorList>
    </citation>
    <scope>NUCLEOTIDE SEQUENCE</scope>
    <source>
        <tissue evidence="1">Fresh leaf tissue</tissue>
    </source>
</reference>
<comment type="caution">
    <text evidence="1">The sequence shown here is derived from an EMBL/GenBank/DDBJ whole genome shotgun (WGS) entry which is preliminary data.</text>
</comment>
<protein>
    <submittedName>
        <fullName evidence="1">Uncharacterized protein</fullName>
    </submittedName>
</protein>
<dbReference type="EMBL" id="JAAALK010000287">
    <property type="protein sequence ID" value="KAG8060889.1"/>
    <property type="molecule type" value="Genomic_DNA"/>
</dbReference>